<sequence length="123" mass="14052">MLSKSAQTENITRQQDAEVKTELAYEIEISQSSETESSSEQQEEEANEHVDHYTQLIIIETLNSSKKAENYVSAANYTAWRHLNSKKSTPEKNVNLPYVSELISTTMLVTKRRFINLSTPQLN</sequence>
<evidence type="ECO:0000313" key="2">
    <source>
        <dbReference type="EMBL" id="KAL3876138.1"/>
    </source>
</evidence>
<accession>A0ABD3WSE4</accession>
<organism evidence="2 3">
    <name type="scientific">Sinanodonta woodiana</name>
    <name type="common">Chinese pond mussel</name>
    <name type="synonym">Anodonta woodiana</name>
    <dbReference type="NCBI Taxonomy" id="1069815"/>
    <lineage>
        <taxon>Eukaryota</taxon>
        <taxon>Metazoa</taxon>
        <taxon>Spiralia</taxon>
        <taxon>Lophotrochozoa</taxon>
        <taxon>Mollusca</taxon>
        <taxon>Bivalvia</taxon>
        <taxon>Autobranchia</taxon>
        <taxon>Heteroconchia</taxon>
        <taxon>Palaeoheterodonta</taxon>
        <taxon>Unionida</taxon>
        <taxon>Unionoidea</taxon>
        <taxon>Unionidae</taxon>
        <taxon>Unioninae</taxon>
        <taxon>Sinanodonta</taxon>
    </lineage>
</organism>
<comment type="caution">
    <text evidence="2">The sequence shown here is derived from an EMBL/GenBank/DDBJ whole genome shotgun (WGS) entry which is preliminary data.</text>
</comment>
<proteinExistence type="predicted"/>
<protein>
    <submittedName>
        <fullName evidence="2">Uncharacterized protein</fullName>
    </submittedName>
</protein>
<name>A0ABD3WSE4_SINWO</name>
<keyword evidence="3" id="KW-1185">Reference proteome</keyword>
<evidence type="ECO:0000313" key="3">
    <source>
        <dbReference type="Proteomes" id="UP001634394"/>
    </source>
</evidence>
<gene>
    <name evidence="2" type="ORF">ACJMK2_034010</name>
</gene>
<dbReference type="Proteomes" id="UP001634394">
    <property type="component" value="Unassembled WGS sequence"/>
</dbReference>
<feature type="region of interest" description="Disordered" evidence="1">
    <location>
        <begin position="29"/>
        <end position="50"/>
    </location>
</feature>
<dbReference type="EMBL" id="JBJQND010000005">
    <property type="protein sequence ID" value="KAL3876138.1"/>
    <property type="molecule type" value="Genomic_DNA"/>
</dbReference>
<reference evidence="2 3" key="1">
    <citation type="submission" date="2024-11" db="EMBL/GenBank/DDBJ databases">
        <title>Chromosome-level genome assembly of the freshwater bivalve Anodonta woodiana.</title>
        <authorList>
            <person name="Chen X."/>
        </authorList>
    </citation>
    <scope>NUCLEOTIDE SEQUENCE [LARGE SCALE GENOMIC DNA]</scope>
    <source>
        <strain evidence="2">MN2024</strain>
        <tissue evidence="2">Gills</tissue>
    </source>
</reference>
<evidence type="ECO:0000256" key="1">
    <source>
        <dbReference type="SAM" id="MobiDB-lite"/>
    </source>
</evidence>
<feature type="compositionally biased region" description="Low complexity" evidence="1">
    <location>
        <begin position="29"/>
        <end position="40"/>
    </location>
</feature>
<dbReference type="AlphaFoldDB" id="A0ABD3WSE4"/>